<proteinExistence type="predicted"/>
<accession>A0A239F491</accession>
<name>A0A239F491_9ACTN</name>
<evidence type="ECO:0000313" key="3">
    <source>
        <dbReference type="Proteomes" id="UP000198386"/>
    </source>
</evidence>
<dbReference type="Proteomes" id="UP000198386">
    <property type="component" value="Unassembled WGS sequence"/>
</dbReference>
<reference evidence="3" key="1">
    <citation type="submission" date="2017-06" db="EMBL/GenBank/DDBJ databases">
        <authorList>
            <person name="Varghese N."/>
            <person name="Submissions S."/>
        </authorList>
    </citation>
    <scope>NUCLEOTIDE SEQUENCE [LARGE SCALE GENOMIC DNA]</scope>
    <source>
        <strain evidence="3">DSM 45423</strain>
    </source>
</reference>
<organism evidence="2 3">
    <name type="scientific">Geodermatophilus saharensis</name>
    <dbReference type="NCBI Taxonomy" id="1137994"/>
    <lineage>
        <taxon>Bacteria</taxon>
        <taxon>Bacillati</taxon>
        <taxon>Actinomycetota</taxon>
        <taxon>Actinomycetes</taxon>
        <taxon>Geodermatophilales</taxon>
        <taxon>Geodermatophilaceae</taxon>
        <taxon>Geodermatophilus</taxon>
    </lineage>
</organism>
<feature type="region of interest" description="Disordered" evidence="1">
    <location>
        <begin position="1"/>
        <end position="20"/>
    </location>
</feature>
<protein>
    <submittedName>
        <fullName evidence="2">Uncharacterized protein</fullName>
    </submittedName>
</protein>
<feature type="region of interest" description="Disordered" evidence="1">
    <location>
        <begin position="61"/>
        <end position="103"/>
    </location>
</feature>
<gene>
    <name evidence="2" type="ORF">SAMN04488107_2805</name>
</gene>
<evidence type="ECO:0000256" key="1">
    <source>
        <dbReference type="SAM" id="MobiDB-lite"/>
    </source>
</evidence>
<feature type="compositionally biased region" description="Basic and acidic residues" evidence="1">
    <location>
        <begin position="61"/>
        <end position="73"/>
    </location>
</feature>
<evidence type="ECO:0000313" key="2">
    <source>
        <dbReference type="EMBL" id="SNS50982.1"/>
    </source>
</evidence>
<sequence length="103" mass="11055">MTRGHQDGVTSADGGCRPLNRHEQLRRLLRMQRAADELATAQLLERRADSVSSPALARLLRERAGERRDRGERLLAGPPDTGSGAGGRAGGDAAPAERHRPLG</sequence>
<keyword evidence="3" id="KW-1185">Reference proteome</keyword>
<dbReference type="EMBL" id="FZOH01000005">
    <property type="protein sequence ID" value="SNS50982.1"/>
    <property type="molecule type" value="Genomic_DNA"/>
</dbReference>
<dbReference type="AlphaFoldDB" id="A0A239F491"/>